<dbReference type="RefSeq" id="WP_342760879.1">
    <property type="nucleotide sequence ID" value="NZ_CP046173.1"/>
</dbReference>
<dbReference type="EMBL" id="CP046173">
    <property type="protein sequence ID" value="QIS21153.1"/>
    <property type="molecule type" value="Genomic_DNA"/>
</dbReference>
<feature type="transmembrane region" description="Helical" evidence="1">
    <location>
        <begin position="20"/>
        <end position="39"/>
    </location>
</feature>
<keyword evidence="1" id="KW-0812">Transmembrane</keyword>
<dbReference type="InterPro" id="IPR033458">
    <property type="entry name" value="DUF5134"/>
</dbReference>
<feature type="transmembrane region" description="Helical" evidence="1">
    <location>
        <begin position="103"/>
        <end position="125"/>
    </location>
</feature>
<gene>
    <name evidence="2" type="ORF">F6W96_25340</name>
</gene>
<keyword evidence="1" id="KW-0472">Membrane</keyword>
<evidence type="ECO:0000256" key="1">
    <source>
        <dbReference type="SAM" id="Phobius"/>
    </source>
</evidence>
<sequence length="192" mass="20662">MPMNHDMGLMAAMLPVWFRLAWFIALIVVAGLHVWHAAALRGQPRWWHGVHTVMAVGMAAMYAADPMKQAGLDRALFAVFTVVAAGLVAVTAAVGLREGAANPLWALTVLDAAAMAYMSAVMLWPQAIGHVVSWVVIAYLCVDAIGWMFGVWDRLAVLRRESIGLAGHDSADVRVSLAVMAASMAYMLAAMM</sequence>
<dbReference type="AlphaFoldDB" id="A0A6G9Z809"/>
<organism evidence="2 3">
    <name type="scientific">Nocardia terpenica</name>
    <dbReference type="NCBI Taxonomy" id="455432"/>
    <lineage>
        <taxon>Bacteria</taxon>
        <taxon>Bacillati</taxon>
        <taxon>Actinomycetota</taxon>
        <taxon>Actinomycetes</taxon>
        <taxon>Mycobacteriales</taxon>
        <taxon>Nocardiaceae</taxon>
        <taxon>Nocardia</taxon>
    </lineage>
</organism>
<feature type="transmembrane region" description="Helical" evidence="1">
    <location>
        <begin position="173"/>
        <end position="191"/>
    </location>
</feature>
<keyword evidence="1" id="KW-1133">Transmembrane helix</keyword>
<dbReference type="Proteomes" id="UP000500953">
    <property type="component" value="Chromosome"/>
</dbReference>
<feature type="transmembrane region" description="Helical" evidence="1">
    <location>
        <begin position="76"/>
        <end position="96"/>
    </location>
</feature>
<dbReference type="Pfam" id="PF17197">
    <property type="entry name" value="DUF5134"/>
    <property type="match status" value="1"/>
</dbReference>
<reference evidence="2 3" key="1">
    <citation type="journal article" date="2019" name="ACS Chem. Biol.">
        <title>Identification and Mobilization of a Cryptic Antibiotic Biosynthesis Gene Locus from a Human-Pathogenic Nocardia Isolate.</title>
        <authorList>
            <person name="Herisse M."/>
            <person name="Ishida K."/>
            <person name="Porter J.L."/>
            <person name="Howden B."/>
            <person name="Hertweck C."/>
            <person name="Stinear T.P."/>
            <person name="Pidot S.J."/>
        </authorList>
    </citation>
    <scope>NUCLEOTIDE SEQUENCE [LARGE SCALE GENOMIC DNA]</scope>
    <source>
        <strain evidence="2 3">AUSMDU00012715</strain>
    </source>
</reference>
<name>A0A6G9Z809_9NOCA</name>
<feature type="transmembrane region" description="Helical" evidence="1">
    <location>
        <begin position="46"/>
        <end position="64"/>
    </location>
</feature>
<protein>
    <submittedName>
        <fullName evidence="2">DUF5134 domain-containing protein</fullName>
    </submittedName>
</protein>
<proteinExistence type="predicted"/>
<evidence type="ECO:0000313" key="2">
    <source>
        <dbReference type="EMBL" id="QIS21153.1"/>
    </source>
</evidence>
<accession>A0A6G9Z809</accession>
<feature type="transmembrane region" description="Helical" evidence="1">
    <location>
        <begin position="131"/>
        <end position="152"/>
    </location>
</feature>
<evidence type="ECO:0000313" key="3">
    <source>
        <dbReference type="Proteomes" id="UP000500953"/>
    </source>
</evidence>